<evidence type="ECO:0000256" key="1">
    <source>
        <dbReference type="ARBA" id="ARBA00004496"/>
    </source>
</evidence>
<gene>
    <name evidence="12" type="ORF">UFOPK1909_00547</name>
</gene>
<evidence type="ECO:0000256" key="2">
    <source>
        <dbReference type="ARBA" id="ARBA00010752"/>
    </source>
</evidence>
<dbReference type="Pfam" id="PF02767">
    <property type="entry name" value="DNA_pol3_beta_2"/>
    <property type="match status" value="1"/>
</dbReference>
<dbReference type="CDD" id="cd00140">
    <property type="entry name" value="beta_clamp"/>
    <property type="match status" value="1"/>
</dbReference>
<dbReference type="PANTHER" id="PTHR30478">
    <property type="entry name" value="DNA POLYMERASE III SUBUNIT BETA"/>
    <property type="match status" value="1"/>
</dbReference>
<dbReference type="EMBL" id="CAEZVD010000043">
    <property type="protein sequence ID" value="CAB4620706.1"/>
    <property type="molecule type" value="Genomic_DNA"/>
</dbReference>
<organism evidence="12">
    <name type="scientific">freshwater metagenome</name>
    <dbReference type="NCBI Taxonomy" id="449393"/>
    <lineage>
        <taxon>unclassified sequences</taxon>
        <taxon>metagenomes</taxon>
        <taxon>ecological metagenomes</taxon>
    </lineage>
</organism>
<name>A0A6J6I5R4_9ZZZZ</name>
<evidence type="ECO:0000256" key="7">
    <source>
        <dbReference type="ARBA" id="ARBA00022932"/>
    </source>
</evidence>
<evidence type="ECO:0000259" key="10">
    <source>
        <dbReference type="Pfam" id="PF02767"/>
    </source>
</evidence>
<keyword evidence="4" id="KW-0808">Transferase</keyword>
<dbReference type="Gene3D" id="3.10.150.10">
    <property type="entry name" value="DNA Polymerase III, subunit A, domain 2"/>
    <property type="match status" value="3"/>
</dbReference>
<dbReference type="NCBIfam" id="TIGR00663">
    <property type="entry name" value="dnan"/>
    <property type="match status" value="1"/>
</dbReference>
<dbReference type="GO" id="GO:0006271">
    <property type="term" value="P:DNA strand elongation involved in DNA replication"/>
    <property type="evidence" value="ECO:0007669"/>
    <property type="project" value="TreeGrafter"/>
</dbReference>
<keyword evidence="5" id="KW-0548">Nucleotidyltransferase</keyword>
<accession>A0A6J6I5R4</accession>
<evidence type="ECO:0000259" key="9">
    <source>
        <dbReference type="Pfam" id="PF00712"/>
    </source>
</evidence>
<dbReference type="Pfam" id="PF00712">
    <property type="entry name" value="DNA_pol3_beta"/>
    <property type="match status" value="1"/>
</dbReference>
<keyword evidence="7" id="KW-0239">DNA-directed DNA polymerase</keyword>
<evidence type="ECO:0000256" key="3">
    <source>
        <dbReference type="ARBA" id="ARBA00022490"/>
    </source>
</evidence>
<dbReference type="InterPro" id="IPR001001">
    <property type="entry name" value="DNA_polIII_beta"/>
</dbReference>
<feature type="domain" description="DNA polymerase III beta sliding clamp central" evidence="10">
    <location>
        <begin position="127"/>
        <end position="244"/>
    </location>
</feature>
<evidence type="ECO:0000313" key="12">
    <source>
        <dbReference type="EMBL" id="CAB4620706.1"/>
    </source>
</evidence>
<protein>
    <submittedName>
        <fullName evidence="12">Unannotated protein</fullName>
    </submittedName>
</protein>
<comment type="similarity">
    <text evidence="2">Belongs to the beta sliding clamp family.</text>
</comment>
<proteinExistence type="inferred from homology"/>
<dbReference type="GO" id="GO:0009360">
    <property type="term" value="C:DNA polymerase III complex"/>
    <property type="evidence" value="ECO:0007669"/>
    <property type="project" value="InterPro"/>
</dbReference>
<feature type="domain" description="DNA polymerase III beta sliding clamp C-terminal" evidence="11">
    <location>
        <begin position="247"/>
        <end position="347"/>
    </location>
</feature>
<keyword evidence="3" id="KW-0963">Cytoplasm</keyword>
<dbReference type="AlphaFoldDB" id="A0A6J6I5R4"/>
<dbReference type="GO" id="GO:0003887">
    <property type="term" value="F:DNA-directed DNA polymerase activity"/>
    <property type="evidence" value="ECO:0007669"/>
    <property type="project" value="UniProtKB-KW"/>
</dbReference>
<keyword evidence="8" id="KW-0238">DNA-binding</keyword>
<comment type="subcellular location">
    <subcellularLocation>
        <location evidence="1">Cytoplasm</location>
    </subcellularLocation>
</comment>
<evidence type="ECO:0000256" key="5">
    <source>
        <dbReference type="ARBA" id="ARBA00022695"/>
    </source>
</evidence>
<dbReference type="GO" id="GO:0005737">
    <property type="term" value="C:cytoplasm"/>
    <property type="evidence" value="ECO:0007669"/>
    <property type="project" value="UniProtKB-SubCell"/>
</dbReference>
<dbReference type="PIRSF" id="PIRSF000804">
    <property type="entry name" value="DNA_pol_III_b"/>
    <property type="match status" value="1"/>
</dbReference>
<evidence type="ECO:0000256" key="4">
    <source>
        <dbReference type="ARBA" id="ARBA00022679"/>
    </source>
</evidence>
<evidence type="ECO:0000259" key="11">
    <source>
        <dbReference type="Pfam" id="PF02768"/>
    </source>
</evidence>
<keyword evidence="6" id="KW-0235">DNA replication</keyword>
<sequence>MKFQVNKDVLSEAVSFAVRLLPQRTTLPILGGILIEADANALRLSVFDYEVSAQAEIVAKVETSGRVLVSGRLLSEIASKLPNAPVEFATDGTKVTVSCGSTKFSLLTMPVEEYPTLPEIPAVSGSISGEAFANAVSQIAVAASKDDVTPVLTGVQIEASEKSLSFVATDRYRVALREAAWNGNKSADGAVALVPAKTLHEVAKTFGNQGEIQISIAKSDDREMIAFKANNRSVTSLLLKGNFPPVKSLFPAEIDNFAIVATQDLIDSTRRVSLVLEREAPLRFNFEEGTVSLEATGNETAQASESINAELEGKEIVVSLKPQFLIDGLAGVHSEFVKIAFTNNDNPNKPGPVLISSHGAKEKTEADSYRYLLQPNLLVR</sequence>
<dbReference type="SUPFAM" id="SSF55979">
    <property type="entry name" value="DNA clamp"/>
    <property type="match status" value="3"/>
</dbReference>
<dbReference type="GO" id="GO:0003677">
    <property type="term" value="F:DNA binding"/>
    <property type="evidence" value="ECO:0007669"/>
    <property type="project" value="UniProtKB-KW"/>
</dbReference>
<dbReference type="InterPro" id="IPR046938">
    <property type="entry name" value="DNA_clamp_sf"/>
</dbReference>
<dbReference type="PANTHER" id="PTHR30478:SF0">
    <property type="entry name" value="BETA SLIDING CLAMP"/>
    <property type="match status" value="1"/>
</dbReference>
<dbReference type="InterPro" id="IPR022637">
    <property type="entry name" value="DNA_polIII_beta_cen"/>
</dbReference>
<reference evidence="12" key="1">
    <citation type="submission" date="2020-05" db="EMBL/GenBank/DDBJ databases">
        <authorList>
            <person name="Chiriac C."/>
            <person name="Salcher M."/>
            <person name="Ghai R."/>
            <person name="Kavagutti S V."/>
        </authorList>
    </citation>
    <scope>NUCLEOTIDE SEQUENCE</scope>
</reference>
<dbReference type="SMART" id="SM00480">
    <property type="entry name" value="POL3Bc"/>
    <property type="match status" value="1"/>
</dbReference>
<dbReference type="InterPro" id="IPR022634">
    <property type="entry name" value="DNA_polIII_beta_N"/>
</dbReference>
<dbReference type="Pfam" id="PF02768">
    <property type="entry name" value="DNA_pol3_beta_3"/>
    <property type="match status" value="1"/>
</dbReference>
<evidence type="ECO:0000256" key="6">
    <source>
        <dbReference type="ARBA" id="ARBA00022705"/>
    </source>
</evidence>
<dbReference type="InterPro" id="IPR022635">
    <property type="entry name" value="DNA_polIII_beta_C"/>
</dbReference>
<feature type="domain" description="DNA polymerase III beta sliding clamp N-terminal" evidence="9">
    <location>
        <begin position="1"/>
        <end position="118"/>
    </location>
</feature>
<evidence type="ECO:0000256" key="8">
    <source>
        <dbReference type="ARBA" id="ARBA00023125"/>
    </source>
</evidence>
<dbReference type="GO" id="GO:0008408">
    <property type="term" value="F:3'-5' exonuclease activity"/>
    <property type="evidence" value="ECO:0007669"/>
    <property type="project" value="InterPro"/>
</dbReference>